<protein>
    <submittedName>
        <fullName evidence="1">Uncharacterized protein</fullName>
    </submittedName>
</protein>
<dbReference type="OrthoDB" id="5243686at2759"/>
<dbReference type="EMBL" id="LGSR01000028">
    <property type="protein sequence ID" value="KOS16991.1"/>
    <property type="molecule type" value="Genomic_DNA"/>
</dbReference>
<accession>A0A0M8N042</accession>
<reference evidence="1 2" key="1">
    <citation type="submission" date="2015-07" db="EMBL/GenBank/DDBJ databases">
        <title>The genome of the fungus Escovopsis weberi, a specialized disease agent of ant agriculture.</title>
        <authorList>
            <person name="de Man T.J."/>
            <person name="Stajich J.E."/>
            <person name="Kubicek C.P."/>
            <person name="Chenthamara K."/>
            <person name="Atanasova L."/>
            <person name="Druzhinina I.S."/>
            <person name="Birnbaum S."/>
            <person name="Barribeau S.M."/>
            <person name="Teiling C."/>
            <person name="Suen G."/>
            <person name="Currie C."/>
            <person name="Gerardo N.M."/>
        </authorList>
    </citation>
    <scope>NUCLEOTIDE SEQUENCE [LARGE SCALE GENOMIC DNA]</scope>
</reference>
<evidence type="ECO:0000313" key="1">
    <source>
        <dbReference type="EMBL" id="KOS16991.1"/>
    </source>
</evidence>
<sequence>MKQPTGPPLSFLFVVNELVFDLERLDPHHPLSDKWFNTIPPPHHAVYTAEIPSPVMRYSDGHVPEAPAN</sequence>
<comment type="caution">
    <text evidence="1">The sequence shown here is derived from an EMBL/GenBank/DDBJ whole genome shotgun (WGS) entry which is preliminary data.</text>
</comment>
<keyword evidence="2" id="KW-1185">Reference proteome</keyword>
<dbReference type="Proteomes" id="UP000053831">
    <property type="component" value="Unassembled WGS sequence"/>
</dbReference>
<evidence type="ECO:0000313" key="2">
    <source>
        <dbReference type="Proteomes" id="UP000053831"/>
    </source>
</evidence>
<organism evidence="1 2">
    <name type="scientific">Escovopsis weberi</name>
    <dbReference type="NCBI Taxonomy" id="150374"/>
    <lineage>
        <taxon>Eukaryota</taxon>
        <taxon>Fungi</taxon>
        <taxon>Dikarya</taxon>
        <taxon>Ascomycota</taxon>
        <taxon>Pezizomycotina</taxon>
        <taxon>Sordariomycetes</taxon>
        <taxon>Hypocreomycetidae</taxon>
        <taxon>Hypocreales</taxon>
        <taxon>Hypocreaceae</taxon>
        <taxon>Escovopsis</taxon>
    </lineage>
</organism>
<name>A0A0M8N042_ESCWE</name>
<dbReference type="AlphaFoldDB" id="A0A0M8N042"/>
<gene>
    <name evidence="1" type="ORF">ESCO_005926</name>
</gene>
<proteinExistence type="predicted"/>